<dbReference type="AlphaFoldDB" id="A0A8J7HFG8"/>
<evidence type="ECO:0000256" key="1">
    <source>
        <dbReference type="SAM" id="Phobius"/>
    </source>
</evidence>
<keyword evidence="3" id="KW-1185">Reference proteome</keyword>
<evidence type="ECO:0000313" key="3">
    <source>
        <dbReference type="Proteomes" id="UP000599391"/>
    </source>
</evidence>
<dbReference type="EMBL" id="JAECZB010000003">
    <property type="protein sequence ID" value="MBH8551328.1"/>
    <property type="molecule type" value="Genomic_DNA"/>
</dbReference>
<dbReference type="RefSeq" id="WP_214437631.1">
    <property type="nucleotide sequence ID" value="NZ_JAECZB010000003.1"/>
</dbReference>
<feature type="transmembrane region" description="Helical" evidence="1">
    <location>
        <begin position="23"/>
        <end position="41"/>
    </location>
</feature>
<evidence type="ECO:0000313" key="2">
    <source>
        <dbReference type="EMBL" id="MBH8551328.1"/>
    </source>
</evidence>
<comment type="caution">
    <text evidence="2">The sequence shown here is derived from an EMBL/GenBank/DDBJ whole genome shotgun (WGS) entry which is preliminary data.</text>
</comment>
<dbReference type="Proteomes" id="UP000599391">
    <property type="component" value="Unassembled WGS sequence"/>
</dbReference>
<organism evidence="2 3">
    <name type="scientific">Atlanticothrix silvestris CENA357</name>
    <dbReference type="NCBI Taxonomy" id="1725252"/>
    <lineage>
        <taxon>Bacteria</taxon>
        <taxon>Bacillati</taxon>
        <taxon>Cyanobacteriota</taxon>
        <taxon>Cyanophyceae</taxon>
        <taxon>Nostocales</taxon>
        <taxon>Nodulariaceae</taxon>
        <taxon>Atlanticothrix</taxon>
        <taxon>Atlanticothrix silvestris</taxon>
    </lineage>
</organism>
<reference evidence="2 3" key="1">
    <citation type="journal article" date="2021" name="Int. J. Syst. Evol. Microbiol.">
        <title>Amazonocrinis nigriterrae gen. nov., sp. nov., Atlanticothrix silvestris gen. nov., sp. nov. and Dendronalium phyllosphericum gen. nov., sp. nov., nostocacean cyanobacteria from Brazilian environments.</title>
        <authorList>
            <person name="Alvarenga D.O."/>
            <person name="Andreote A.P.D."/>
            <person name="Branco L.H.Z."/>
            <person name="Delbaje E."/>
            <person name="Cruz R.B."/>
            <person name="Varani A.M."/>
            <person name="Fiore M.F."/>
        </authorList>
    </citation>
    <scope>NUCLEOTIDE SEQUENCE [LARGE SCALE GENOMIC DNA]</scope>
    <source>
        <strain evidence="2 3">CENA357</strain>
    </source>
</reference>
<keyword evidence="1" id="KW-1133">Transmembrane helix</keyword>
<gene>
    <name evidence="2" type="ORF">I8751_02800</name>
</gene>
<name>A0A8J7HFG8_9CYAN</name>
<keyword evidence="1" id="KW-0472">Membrane</keyword>
<sequence>MIDDLFLLHEVVFPEYLNIKEKLVYAFYAIILLFIFVKTIKVIKTTEFVILLSAIGFFALSIVSDIGDHSYAISRLEDVFKIVGVATWFTYFIRLCMREVNSIVRLSSAN</sequence>
<feature type="transmembrane region" description="Helical" evidence="1">
    <location>
        <begin position="48"/>
        <end position="67"/>
    </location>
</feature>
<keyword evidence="1" id="KW-0812">Transmembrane</keyword>
<protein>
    <submittedName>
        <fullName evidence="2">Uncharacterized protein</fullName>
    </submittedName>
</protein>
<accession>A0A8J7HFG8</accession>
<proteinExistence type="predicted"/>
<feature type="transmembrane region" description="Helical" evidence="1">
    <location>
        <begin position="79"/>
        <end position="97"/>
    </location>
</feature>